<reference evidence="2 3" key="1">
    <citation type="submission" date="2019-10" db="EMBL/GenBank/DDBJ databases">
        <title>Assembly and Annotation for the nematode Trichostrongylus colubriformis.</title>
        <authorList>
            <person name="Martin J."/>
        </authorList>
    </citation>
    <scope>NUCLEOTIDE SEQUENCE [LARGE SCALE GENOMIC DNA]</scope>
    <source>
        <strain evidence="2">G859</strain>
        <tissue evidence="2">Whole worm</tissue>
    </source>
</reference>
<dbReference type="Proteomes" id="UP001331761">
    <property type="component" value="Unassembled WGS sequence"/>
</dbReference>
<evidence type="ECO:0000313" key="3">
    <source>
        <dbReference type="Proteomes" id="UP001331761"/>
    </source>
</evidence>
<evidence type="ECO:0000256" key="1">
    <source>
        <dbReference type="SAM" id="Phobius"/>
    </source>
</evidence>
<keyword evidence="3" id="KW-1185">Reference proteome</keyword>
<keyword evidence="1" id="KW-0812">Transmembrane</keyword>
<dbReference type="SUPFAM" id="SSF81321">
    <property type="entry name" value="Family A G protein-coupled receptor-like"/>
    <property type="match status" value="1"/>
</dbReference>
<feature type="transmembrane region" description="Helical" evidence="1">
    <location>
        <begin position="118"/>
        <end position="137"/>
    </location>
</feature>
<keyword evidence="1" id="KW-0472">Membrane</keyword>
<sequence length="184" mass="20123">MPSDILQFVPEVMLGAAYALIVFTVLKSQEKIFKNAIYILFAATGVADIFSIYLSIFFRVVGRIGVDSIFQRIISIALVVNGVTFMAHMVGNVFIAANRYSALCLISQYDMIWKRRNVWIIVGLQYVVASIAVSPLIGAEIVYTPNTDGTYTFAGLEKQADLNGDFVARALVPSCVLDCPALPG</sequence>
<comment type="caution">
    <text evidence="2">The sequence shown here is derived from an EMBL/GenBank/DDBJ whole genome shotgun (WGS) entry which is preliminary data.</text>
</comment>
<evidence type="ECO:0000313" key="2">
    <source>
        <dbReference type="EMBL" id="KAK5975808.1"/>
    </source>
</evidence>
<evidence type="ECO:0008006" key="4">
    <source>
        <dbReference type="Google" id="ProtNLM"/>
    </source>
</evidence>
<dbReference type="PANTHER" id="PTHR31552">
    <property type="entry name" value="SERPENTINE RECEPTOR CLASS GAMMA"/>
    <property type="match status" value="1"/>
</dbReference>
<dbReference type="Gene3D" id="1.20.1070.10">
    <property type="entry name" value="Rhodopsin 7-helix transmembrane proteins"/>
    <property type="match status" value="1"/>
</dbReference>
<dbReference type="EMBL" id="WIXE01012608">
    <property type="protein sequence ID" value="KAK5975808.1"/>
    <property type="molecule type" value="Genomic_DNA"/>
</dbReference>
<organism evidence="2 3">
    <name type="scientific">Trichostrongylus colubriformis</name>
    <name type="common">Black scour worm</name>
    <dbReference type="NCBI Taxonomy" id="6319"/>
    <lineage>
        <taxon>Eukaryota</taxon>
        <taxon>Metazoa</taxon>
        <taxon>Ecdysozoa</taxon>
        <taxon>Nematoda</taxon>
        <taxon>Chromadorea</taxon>
        <taxon>Rhabditida</taxon>
        <taxon>Rhabditina</taxon>
        <taxon>Rhabditomorpha</taxon>
        <taxon>Strongyloidea</taxon>
        <taxon>Trichostrongylidae</taxon>
        <taxon>Trichostrongylus</taxon>
    </lineage>
</organism>
<feature type="transmembrane region" description="Helical" evidence="1">
    <location>
        <begin position="73"/>
        <end position="97"/>
    </location>
</feature>
<feature type="transmembrane region" description="Helical" evidence="1">
    <location>
        <begin position="6"/>
        <end position="26"/>
    </location>
</feature>
<dbReference type="InterPro" id="IPR019426">
    <property type="entry name" value="7TM_GPCR_serpentine_rcpt_Srv"/>
</dbReference>
<dbReference type="PANTHER" id="PTHR31552:SF8">
    <property type="entry name" value="SERPENTINE RECEPTOR CLASS GAMMA"/>
    <property type="match status" value="1"/>
</dbReference>
<dbReference type="Pfam" id="PF10323">
    <property type="entry name" value="7TM_GPCR_Srv"/>
    <property type="match status" value="1"/>
</dbReference>
<name>A0AAN8FUA9_TRICO</name>
<accession>A0AAN8FUA9</accession>
<dbReference type="AlphaFoldDB" id="A0AAN8FUA9"/>
<gene>
    <name evidence="2" type="ORF">GCK32_018309</name>
</gene>
<proteinExistence type="predicted"/>
<protein>
    <recommendedName>
        <fullName evidence="4">Serpentine receptor class gamma</fullName>
    </recommendedName>
</protein>
<feature type="transmembrane region" description="Helical" evidence="1">
    <location>
        <begin position="38"/>
        <end position="61"/>
    </location>
</feature>
<keyword evidence="1" id="KW-1133">Transmembrane helix</keyword>